<comment type="caution">
    <text evidence="1">The sequence shown here is derived from an EMBL/GenBank/DDBJ whole genome shotgun (WGS) entry which is preliminary data.</text>
</comment>
<evidence type="ECO:0000313" key="1">
    <source>
        <dbReference type="EMBL" id="KAH7299353.1"/>
    </source>
</evidence>
<dbReference type="Proteomes" id="UP000825935">
    <property type="component" value="Chromosome 24"/>
</dbReference>
<sequence>MMSLMQRNGLDMRAAERLCDVGTNSEVHSPHDLKYPTKKCDVQTLQWCSLHRRCKRTSAHHHLEICCNVLCIVVESALRKLGDLLQCRHPNATLALQMTKSTWKHTAKVADDKTLLILSVRWEINLFRVHLLLSDKPLLLDSHRD</sequence>
<gene>
    <name evidence="1" type="ORF">KP509_24G007100</name>
</gene>
<organism evidence="1 2">
    <name type="scientific">Ceratopteris richardii</name>
    <name type="common">Triangle waterfern</name>
    <dbReference type="NCBI Taxonomy" id="49495"/>
    <lineage>
        <taxon>Eukaryota</taxon>
        <taxon>Viridiplantae</taxon>
        <taxon>Streptophyta</taxon>
        <taxon>Embryophyta</taxon>
        <taxon>Tracheophyta</taxon>
        <taxon>Polypodiopsida</taxon>
        <taxon>Polypodiidae</taxon>
        <taxon>Polypodiales</taxon>
        <taxon>Pteridineae</taxon>
        <taxon>Pteridaceae</taxon>
        <taxon>Parkerioideae</taxon>
        <taxon>Ceratopteris</taxon>
    </lineage>
</organism>
<name>A0A8T2RVA4_CERRI</name>
<protein>
    <submittedName>
        <fullName evidence="1">Uncharacterized protein</fullName>
    </submittedName>
</protein>
<keyword evidence="2" id="KW-1185">Reference proteome</keyword>
<dbReference type="AlphaFoldDB" id="A0A8T2RVA4"/>
<reference evidence="1" key="1">
    <citation type="submission" date="2021-08" db="EMBL/GenBank/DDBJ databases">
        <title>WGS assembly of Ceratopteris richardii.</title>
        <authorList>
            <person name="Marchant D.B."/>
            <person name="Chen G."/>
            <person name="Jenkins J."/>
            <person name="Shu S."/>
            <person name="Leebens-Mack J."/>
            <person name="Grimwood J."/>
            <person name="Schmutz J."/>
            <person name="Soltis P."/>
            <person name="Soltis D."/>
            <person name="Chen Z.-H."/>
        </authorList>
    </citation>
    <scope>NUCLEOTIDE SEQUENCE</scope>
    <source>
        <strain evidence="1">Whitten #5841</strain>
        <tissue evidence="1">Leaf</tissue>
    </source>
</reference>
<accession>A0A8T2RVA4</accession>
<dbReference type="EMBL" id="CM035429">
    <property type="protein sequence ID" value="KAH7299353.1"/>
    <property type="molecule type" value="Genomic_DNA"/>
</dbReference>
<evidence type="ECO:0000313" key="2">
    <source>
        <dbReference type="Proteomes" id="UP000825935"/>
    </source>
</evidence>
<proteinExistence type="predicted"/>